<dbReference type="RefSeq" id="XP_002949937.1">
    <property type="nucleotide sequence ID" value="XM_002949891.1"/>
</dbReference>
<dbReference type="Gene3D" id="3.10.120.10">
    <property type="entry name" value="Cytochrome b5-like heme/steroid binding domain"/>
    <property type="match status" value="1"/>
</dbReference>
<gene>
    <name evidence="7" type="ORF">VOLCADRAFT_74407</name>
</gene>
<dbReference type="PROSITE" id="PS50255">
    <property type="entry name" value="CYTOCHROME_B5_2"/>
    <property type="match status" value="1"/>
</dbReference>
<evidence type="ECO:0000313" key="7">
    <source>
        <dbReference type="EMBL" id="EFJ49040.1"/>
    </source>
</evidence>
<dbReference type="PANTHER" id="PTHR19359">
    <property type="entry name" value="CYTOCHROME B5"/>
    <property type="match status" value="1"/>
</dbReference>
<dbReference type="AlphaFoldDB" id="D8TTX2"/>
<protein>
    <recommendedName>
        <fullName evidence="6">Cytochrome b5 heme-binding domain-containing protein</fullName>
    </recommendedName>
</protein>
<feature type="domain" description="Cytochrome b5 heme-binding" evidence="6">
    <location>
        <begin position="129"/>
        <end position="214"/>
    </location>
</feature>
<feature type="compositionally biased region" description="Low complexity" evidence="5">
    <location>
        <begin position="62"/>
        <end position="108"/>
    </location>
</feature>
<dbReference type="Pfam" id="PF00173">
    <property type="entry name" value="Cyt-b5"/>
    <property type="match status" value="1"/>
</dbReference>
<dbReference type="STRING" id="3068.D8TTX2"/>
<dbReference type="SUPFAM" id="SSF55856">
    <property type="entry name" value="Cytochrome b5-like heme/steroid binding domain"/>
    <property type="match status" value="1"/>
</dbReference>
<dbReference type="GO" id="GO:0016020">
    <property type="term" value="C:membrane"/>
    <property type="evidence" value="ECO:0007669"/>
    <property type="project" value="TreeGrafter"/>
</dbReference>
<sequence length="228" mass="24600">MSSCPFASAWAVQNSGAVGATTLNDLRHAHSDLQMPAKSQGALFDDASFPRTISTPNLASEASKSVSTMTSATASPSSASAARQARVSNPSATTKPSSSTTTSSYISSFSNSASTMSQRLTRRQLRKMGKCWNLSEVRQHARKDDAWIAVDGKVYDITEHLLNHPGWEDSSAISTVLSILAHAGTDCSQEFREIHRPYPVAWRQLQAYYIGDLAPEEEEGPSSSRLSS</sequence>
<keyword evidence="8" id="KW-1185">Reference proteome</keyword>
<reference evidence="7 8" key="1">
    <citation type="journal article" date="2010" name="Science">
        <title>Genomic analysis of organismal complexity in the multicellular green alga Volvox carteri.</title>
        <authorList>
            <person name="Prochnik S.E."/>
            <person name="Umen J."/>
            <person name="Nedelcu A.M."/>
            <person name="Hallmann A."/>
            <person name="Miller S.M."/>
            <person name="Nishii I."/>
            <person name="Ferris P."/>
            <person name="Kuo A."/>
            <person name="Mitros T."/>
            <person name="Fritz-Laylin L.K."/>
            <person name="Hellsten U."/>
            <person name="Chapman J."/>
            <person name="Simakov O."/>
            <person name="Rensing S.A."/>
            <person name="Terry A."/>
            <person name="Pangilinan J."/>
            <person name="Kapitonov V."/>
            <person name="Jurka J."/>
            <person name="Salamov A."/>
            <person name="Shapiro H."/>
            <person name="Schmutz J."/>
            <person name="Grimwood J."/>
            <person name="Lindquist E."/>
            <person name="Lucas S."/>
            <person name="Grigoriev I.V."/>
            <person name="Schmitt R."/>
            <person name="Kirk D."/>
            <person name="Rokhsar D.S."/>
        </authorList>
    </citation>
    <scope>NUCLEOTIDE SEQUENCE [LARGE SCALE GENOMIC DNA]</scope>
    <source>
        <strain evidence="8">f. Nagariensis / Eve</strain>
    </source>
</reference>
<evidence type="ECO:0000256" key="5">
    <source>
        <dbReference type="SAM" id="MobiDB-lite"/>
    </source>
</evidence>
<evidence type="ECO:0000256" key="4">
    <source>
        <dbReference type="ARBA" id="ARBA00038168"/>
    </source>
</evidence>
<dbReference type="EMBL" id="GL378337">
    <property type="protein sequence ID" value="EFJ49040.1"/>
    <property type="molecule type" value="Genomic_DNA"/>
</dbReference>
<dbReference type="OrthoDB" id="260519at2759"/>
<keyword evidence="3" id="KW-0408">Iron</keyword>
<organism evidence="8">
    <name type="scientific">Volvox carteri f. nagariensis</name>
    <dbReference type="NCBI Taxonomy" id="3068"/>
    <lineage>
        <taxon>Eukaryota</taxon>
        <taxon>Viridiplantae</taxon>
        <taxon>Chlorophyta</taxon>
        <taxon>core chlorophytes</taxon>
        <taxon>Chlorophyceae</taxon>
        <taxon>CS clade</taxon>
        <taxon>Chlamydomonadales</taxon>
        <taxon>Volvocaceae</taxon>
        <taxon>Volvox</taxon>
    </lineage>
</organism>
<accession>D8TTX2</accession>
<dbReference type="KEGG" id="vcn:VOLCADRAFT_74407"/>
<feature type="region of interest" description="Disordered" evidence="5">
    <location>
        <begin position="59"/>
        <end position="108"/>
    </location>
</feature>
<name>D8TTX2_VOLCA</name>
<evidence type="ECO:0000313" key="8">
    <source>
        <dbReference type="Proteomes" id="UP000001058"/>
    </source>
</evidence>
<dbReference type="SMART" id="SM01117">
    <property type="entry name" value="Cyt-b5"/>
    <property type="match status" value="1"/>
</dbReference>
<dbReference type="InterPro" id="IPR050668">
    <property type="entry name" value="Cytochrome_b5"/>
</dbReference>
<dbReference type="GeneID" id="9616504"/>
<proteinExistence type="inferred from homology"/>
<evidence type="ECO:0000256" key="1">
    <source>
        <dbReference type="ARBA" id="ARBA00022617"/>
    </source>
</evidence>
<dbReference type="InParanoid" id="D8TTX2"/>
<dbReference type="InterPro" id="IPR001199">
    <property type="entry name" value="Cyt_B5-like_heme/steroid-bd"/>
</dbReference>
<evidence type="ECO:0000256" key="2">
    <source>
        <dbReference type="ARBA" id="ARBA00022723"/>
    </source>
</evidence>
<dbReference type="GO" id="GO:0046872">
    <property type="term" value="F:metal ion binding"/>
    <property type="evidence" value="ECO:0007669"/>
    <property type="project" value="UniProtKB-KW"/>
</dbReference>
<keyword evidence="1" id="KW-0349">Heme</keyword>
<dbReference type="PANTHER" id="PTHR19359:SF25">
    <property type="entry name" value="CYTOCHROME B5 HEME-BINDING DOMAIN-CONTAINING PROTEIN"/>
    <property type="match status" value="1"/>
</dbReference>
<dbReference type="GO" id="GO:0020037">
    <property type="term" value="F:heme binding"/>
    <property type="evidence" value="ECO:0007669"/>
    <property type="project" value="TreeGrafter"/>
</dbReference>
<evidence type="ECO:0000259" key="6">
    <source>
        <dbReference type="PROSITE" id="PS50255"/>
    </source>
</evidence>
<evidence type="ECO:0000256" key="3">
    <source>
        <dbReference type="ARBA" id="ARBA00023004"/>
    </source>
</evidence>
<dbReference type="eggNOG" id="KOG0537">
    <property type="taxonomic scope" value="Eukaryota"/>
</dbReference>
<comment type="similarity">
    <text evidence="4">Belongs to the cytochrome b5 family.</text>
</comment>
<dbReference type="Proteomes" id="UP000001058">
    <property type="component" value="Unassembled WGS sequence"/>
</dbReference>
<keyword evidence="2" id="KW-0479">Metal-binding</keyword>
<dbReference type="InterPro" id="IPR036400">
    <property type="entry name" value="Cyt_B5-like_heme/steroid_sf"/>
</dbReference>